<gene>
    <name evidence="1" type="ORF">Lalb_Chr18g0057401</name>
</gene>
<organism evidence="1 2">
    <name type="scientific">Lupinus albus</name>
    <name type="common">White lupine</name>
    <name type="synonym">Lupinus termis</name>
    <dbReference type="NCBI Taxonomy" id="3870"/>
    <lineage>
        <taxon>Eukaryota</taxon>
        <taxon>Viridiplantae</taxon>
        <taxon>Streptophyta</taxon>
        <taxon>Embryophyta</taxon>
        <taxon>Tracheophyta</taxon>
        <taxon>Spermatophyta</taxon>
        <taxon>Magnoliopsida</taxon>
        <taxon>eudicotyledons</taxon>
        <taxon>Gunneridae</taxon>
        <taxon>Pentapetalae</taxon>
        <taxon>rosids</taxon>
        <taxon>fabids</taxon>
        <taxon>Fabales</taxon>
        <taxon>Fabaceae</taxon>
        <taxon>Papilionoideae</taxon>
        <taxon>50 kb inversion clade</taxon>
        <taxon>genistoids sensu lato</taxon>
        <taxon>core genistoids</taxon>
        <taxon>Genisteae</taxon>
        <taxon>Lupinus</taxon>
    </lineage>
</organism>
<protein>
    <submittedName>
        <fullName evidence="1">Putative transferase</fullName>
    </submittedName>
</protein>
<comment type="caution">
    <text evidence="1">The sequence shown here is derived from an EMBL/GenBank/DDBJ whole genome shotgun (WGS) entry which is preliminary data.</text>
</comment>
<proteinExistence type="predicted"/>
<dbReference type="AlphaFoldDB" id="A0A6A4P6F5"/>
<reference evidence="2" key="1">
    <citation type="journal article" date="2020" name="Nat. Commun.">
        <title>Genome sequence of the cluster root forming white lupin.</title>
        <authorList>
            <person name="Hufnagel B."/>
            <person name="Marques A."/>
            <person name="Soriano A."/>
            <person name="Marques L."/>
            <person name="Divol F."/>
            <person name="Doumas P."/>
            <person name="Sallet E."/>
            <person name="Mancinotti D."/>
            <person name="Carrere S."/>
            <person name="Marande W."/>
            <person name="Arribat S."/>
            <person name="Keller J."/>
            <person name="Huneau C."/>
            <person name="Blein T."/>
            <person name="Aime D."/>
            <person name="Laguerre M."/>
            <person name="Taylor J."/>
            <person name="Schubert V."/>
            <person name="Nelson M."/>
            <person name="Geu-Flores F."/>
            <person name="Crespi M."/>
            <person name="Gallardo-Guerrero K."/>
            <person name="Delaux P.-M."/>
            <person name="Salse J."/>
            <person name="Berges H."/>
            <person name="Guyot R."/>
            <person name="Gouzy J."/>
            <person name="Peret B."/>
        </authorList>
    </citation>
    <scope>NUCLEOTIDE SEQUENCE [LARGE SCALE GENOMIC DNA]</scope>
    <source>
        <strain evidence="2">cv. Amiga</strain>
    </source>
</reference>
<dbReference type="Proteomes" id="UP000447434">
    <property type="component" value="Chromosome 18"/>
</dbReference>
<evidence type="ECO:0000313" key="1">
    <source>
        <dbReference type="EMBL" id="KAE9594778.1"/>
    </source>
</evidence>
<name>A0A6A4P6F5_LUPAL</name>
<evidence type="ECO:0000313" key="2">
    <source>
        <dbReference type="Proteomes" id="UP000447434"/>
    </source>
</evidence>
<dbReference type="OrthoDB" id="10257492at2759"/>
<keyword evidence="2" id="KW-1185">Reference proteome</keyword>
<sequence length="64" mass="7390">MADLKSTFFKIYSVLKSELLQDPAFEFFNDSRQWVERMLDYNVPGGAASEFHLSLCLSVTYSVF</sequence>
<dbReference type="GO" id="GO:0016740">
    <property type="term" value="F:transferase activity"/>
    <property type="evidence" value="ECO:0007669"/>
    <property type="project" value="UniProtKB-KW"/>
</dbReference>
<accession>A0A6A4P6F5</accession>
<dbReference type="EMBL" id="WOCE01000018">
    <property type="protein sequence ID" value="KAE9594778.1"/>
    <property type="molecule type" value="Genomic_DNA"/>
</dbReference>
<keyword evidence="1" id="KW-0808">Transferase</keyword>